<name>A0ABS5R6Y3_9HYPH</name>
<evidence type="ECO:0000313" key="9">
    <source>
        <dbReference type="Proteomes" id="UP001166585"/>
    </source>
</evidence>
<evidence type="ECO:0000256" key="4">
    <source>
        <dbReference type="ARBA" id="ARBA00022679"/>
    </source>
</evidence>
<dbReference type="PANTHER" id="PTHR43467">
    <property type="entry name" value="COBALT-PRECORRIN-2 C(20)-METHYLTRANSFERASE"/>
    <property type="match status" value="1"/>
</dbReference>
<keyword evidence="2" id="KW-0169">Cobalamin biosynthesis</keyword>
<dbReference type="CDD" id="cd11643">
    <property type="entry name" value="Precorrin-6A-synthase"/>
    <property type="match status" value="1"/>
</dbReference>
<comment type="caution">
    <text evidence="8">The sequence shown here is derived from an EMBL/GenBank/DDBJ whole genome shotgun (WGS) entry which is preliminary data.</text>
</comment>
<dbReference type="PANTHER" id="PTHR43467:SF1">
    <property type="entry name" value="PRECORRIN-6A SYNTHASE [DEACETYLATING]"/>
    <property type="match status" value="1"/>
</dbReference>
<dbReference type="EMBL" id="JAHCQH010000015">
    <property type="protein sequence ID" value="MBS9477424.1"/>
    <property type="molecule type" value="Genomic_DNA"/>
</dbReference>
<keyword evidence="5 6" id="KW-0949">S-adenosyl-L-methionine</keyword>
<dbReference type="Gene3D" id="3.40.1010.10">
    <property type="entry name" value="Cobalt-precorrin-4 Transmethylase, Domain 1"/>
    <property type="match status" value="1"/>
</dbReference>
<dbReference type="GO" id="GO:0043819">
    <property type="term" value="F:precorrin-6A synthase (deacetylating) activity"/>
    <property type="evidence" value="ECO:0007669"/>
    <property type="project" value="UniProtKB-EC"/>
</dbReference>
<evidence type="ECO:0000256" key="3">
    <source>
        <dbReference type="ARBA" id="ARBA00022603"/>
    </source>
</evidence>
<comment type="function">
    <text evidence="6">Catalyzes the methylation of C-1 in precorrin-5 and the subsequent extrusion of acetic acid from the resulting intermediate to form cobalt-precorrin-6A.</text>
</comment>
<dbReference type="EC" id="2.1.1.152" evidence="6"/>
<dbReference type="Pfam" id="PF00590">
    <property type="entry name" value="TP_methylase"/>
    <property type="match status" value="1"/>
</dbReference>
<gene>
    <name evidence="8" type="primary">cobF</name>
    <name evidence="8" type="ORF">KIP89_09915</name>
</gene>
<reference evidence="8" key="1">
    <citation type="submission" date="2021-05" db="EMBL/GenBank/DDBJ databases">
        <authorList>
            <person name="Sun Q."/>
            <person name="Inoue M."/>
        </authorList>
    </citation>
    <scope>NUCLEOTIDE SEQUENCE</scope>
    <source>
        <strain evidence="8">VKM B-3255</strain>
    </source>
</reference>
<dbReference type="InterPro" id="IPR000878">
    <property type="entry name" value="4pyrrol_Mease"/>
</dbReference>
<accession>A0ABS5R6Y3</accession>
<evidence type="ECO:0000313" key="8">
    <source>
        <dbReference type="EMBL" id="MBS9477424.1"/>
    </source>
</evidence>
<evidence type="ECO:0000259" key="7">
    <source>
        <dbReference type="Pfam" id="PF00590"/>
    </source>
</evidence>
<dbReference type="NCBIfam" id="TIGR02434">
    <property type="entry name" value="CobF"/>
    <property type="match status" value="1"/>
</dbReference>
<dbReference type="InterPro" id="IPR035996">
    <property type="entry name" value="4pyrrol_Methylase_sf"/>
</dbReference>
<dbReference type="Gene3D" id="3.30.950.10">
    <property type="entry name" value="Methyltransferase, Cobalt-precorrin-4 Transmethylase, Domain 2"/>
    <property type="match status" value="1"/>
</dbReference>
<sequence>MRRLLVIGIGMGEADHLTFAAARALAQIDLFLLLDKGEAAHPLVARREALIARFAKPGHRLFRAPSPRRQRPPLPGAALPHLETSPAAYRASVADWHGERAQLLAAAIAGELGPEETGAILVWGDPMLYDSTLRVLAAAGALLRDGGHEGFTLAVEPGLSALQLLCAAHAIPLNGVGEPVLLTTGRQVAEQTPDAPAFAVMLDDGSGLAALAARGWPGELFWAANLGTADEVRIAGPLDAVAGPIREARARVKAQAGWVMDVWLARRV</sequence>
<feature type="domain" description="Tetrapyrrole methylase" evidence="7">
    <location>
        <begin position="4"/>
        <end position="241"/>
    </location>
</feature>
<dbReference type="SUPFAM" id="SSF53790">
    <property type="entry name" value="Tetrapyrrole methylase"/>
    <property type="match status" value="1"/>
</dbReference>
<dbReference type="InterPro" id="IPR012797">
    <property type="entry name" value="CobF"/>
</dbReference>
<evidence type="ECO:0000256" key="2">
    <source>
        <dbReference type="ARBA" id="ARBA00022573"/>
    </source>
</evidence>
<keyword evidence="3 6" id="KW-0489">Methyltransferase</keyword>
<dbReference type="RefSeq" id="WP_213755194.1">
    <property type="nucleotide sequence ID" value="NZ_JAHCQH010000015.1"/>
</dbReference>
<dbReference type="GO" id="GO:0032259">
    <property type="term" value="P:methylation"/>
    <property type="evidence" value="ECO:0007669"/>
    <property type="project" value="UniProtKB-KW"/>
</dbReference>
<evidence type="ECO:0000256" key="5">
    <source>
        <dbReference type="ARBA" id="ARBA00022691"/>
    </source>
</evidence>
<keyword evidence="9" id="KW-1185">Reference proteome</keyword>
<proteinExistence type="predicted"/>
<protein>
    <recommendedName>
        <fullName evidence="6">Precorrin-6A synthase [deacetylating]</fullName>
        <ecNumber evidence="6">2.1.1.152</ecNumber>
    </recommendedName>
</protein>
<dbReference type="Proteomes" id="UP001166585">
    <property type="component" value="Unassembled WGS sequence"/>
</dbReference>
<comment type="catalytic activity">
    <reaction evidence="6">
        <text>precorrin-5 + S-adenosyl-L-methionine + H2O = precorrin-6A + acetate + S-adenosyl-L-homocysteine + 2 H(+)</text>
        <dbReference type="Rhea" id="RHEA:18261"/>
        <dbReference type="ChEBI" id="CHEBI:15377"/>
        <dbReference type="ChEBI" id="CHEBI:15378"/>
        <dbReference type="ChEBI" id="CHEBI:30089"/>
        <dbReference type="ChEBI" id="CHEBI:57856"/>
        <dbReference type="ChEBI" id="CHEBI:59789"/>
        <dbReference type="ChEBI" id="CHEBI:77871"/>
        <dbReference type="ChEBI" id="CHEBI:77872"/>
        <dbReference type="EC" id="2.1.1.152"/>
    </reaction>
</comment>
<dbReference type="PIRSF" id="PIRSF036525">
    <property type="entry name" value="CobF"/>
    <property type="match status" value="1"/>
</dbReference>
<organism evidence="8 9">
    <name type="scientific">Ancylobacter radicis</name>
    <dbReference type="NCBI Taxonomy" id="2836179"/>
    <lineage>
        <taxon>Bacteria</taxon>
        <taxon>Pseudomonadati</taxon>
        <taxon>Pseudomonadota</taxon>
        <taxon>Alphaproteobacteria</taxon>
        <taxon>Hyphomicrobiales</taxon>
        <taxon>Xanthobacteraceae</taxon>
        <taxon>Ancylobacter</taxon>
    </lineage>
</organism>
<dbReference type="InterPro" id="IPR014777">
    <property type="entry name" value="4pyrrole_Mease_sub1"/>
</dbReference>
<dbReference type="InterPro" id="IPR014776">
    <property type="entry name" value="4pyrrole_Mease_sub2"/>
</dbReference>
<evidence type="ECO:0000256" key="1">
    <source>
        <dbReference type="ARBA" id="ARBA00004953"/>
    </source>
</evidence>
<keyword evidence="4 6" id="KW-0808">Transferase</keyword>
<evidence type="ECO:0000256" key="6">
    <source>
        <dbReference type="PIRNR" id="PIRNR036525"/>
    </source>
</evidence>
<comment type="pathway">
    <text evidence="1">Cofactor biosynthesis; adenosylcobalamin biosynthesis.</text>
</comment>